<reference evidence="8 9" key="1">
    <citation type="journal article" date="2011" name="Proc. Natl. Acad. Sci. U.S.A.">
        <title>Evolutionary erosion of yeast sex chromosomes by mating-type switching accidents.</title>
        <authorList>
            <person name="Gordon J.L."/>
            <person name="Armisen D."/>
            <person name="Proux-Wera E."/>
            <person name="Oheigeartaigh S.S."/>
            <person name="Byrne K.P."/>
            <person name="Wolfe K.H."/>
        </authorList>
    </citation>
    <scope>NUCLEOTIDE SEQUENCE [LARGE SCALE GENOMIC DNA]</scope>
    <source>
        <strain evidence="9">ATCC 76901 / BCRC 22586 / CBS 4309 / NBRC 1992 / NRRL Y-12630</strain>
    </source>
</reference>
<dbReference type="GO" id="GO:0005780">
    <property type="term" value="C:extrinsic component of intraperoxisomal membrane"/>
    <property type="evidence" value="ECO:0007669"/>
    <property type="project" value="InterPro"/>
</dbReference>
<evidence type="ECO:0000256" key="4">
    <source>
        <dbReference type="ARBA" id="ARBA00021397"/>
    </source>
</evidence>
<dbReference type="Pfam" id="PF12634">
    <property type="entry name" value="Inp1"/>
    <property type="match status" value="1"/>
</dbReference>
<evidence type="ECO:0000256" key="6">
    <source>
        <dbReference type="ARBA" id="ARBA00023140"/>
    </source>
</evidence>
<dbReference type="OrthoDB" id="4068391at2759"/>
<reference key="2">
    <citation type="submission" date="2011-08" db="EMBL/GenBank/DDBJ databases">
        <title>Genome sequence of Naumovozyma castellii.</title>
        <authorList>
            <person name="Gordon J.L."/>
            <person name="Armisen D."/>
            <person name="Proux-Wera E."/>
            <person name="OhEigeartaigh S.S."/>
            <person name="Byrne K.P."/>
            <person name="Wolfe K.H."/>
        </authorList>
    </citation>
    <scope>NUCLEOTIDE SEQUENCE</scope>
    <source>
        <strain>Type strain:CBS 4309</strain>
    </source>
</reference>
<evidence type="ECO:0000256" key="3">
    <source>
        <dbReference type="ARBA" id="ARBA00010707"/>
    </source>
</evidence>
<organism evidence="8 9">
    <name type="scientific">Naumovozyma castellii</name>
    <name type="common">Yeast</name>
    <name type="synonym">Saccharomyces castellii</name>
    <dbReference type="NCBI Taxonomy" id="27288"/>
    <lineage>
        <taxon>Eukaryota</taxon>
        <taxon>Fungi</taxon>
        <taxon>Dikarya</taxon>
        <taxon>Ascomycota</taxon>
        <taxon>Saccharomycotina</taxon>
        <taxon>Saccharomycetes</taxon>
        <taxon>Saccharomycetales</taxon>
        <taxon>Saccharomycetaceae</taxon>
        <taxon>Naumovozyma</taxon>
    </lineage>
</organism>
<gene>
    <name evidence="8" type="primary">NCAS0D04350</name>
    <name evidence="8" type="ordered locus">NCAS_0D04350</name>
</gene>
<dbReference type="eggNOG" id="ENOG502S7ZC">
    <property type="taxonomic scope" value="Eukaryota"/>
</dbReference>
<evidence type="ECO:0000313" key="9">
    <source>
        <dbReference type="Proteomes" id="UP000001640"/>
    </source>
</evidence>
<dbReference type="InterPro" id="IPR024758">
    <property type="entry name" value="Inp1"/>
</dbReference>
<proteinExistence type="inferred from homology"/>
<dbReference type="GeneID" id="96903622"/>
<feature type="compositionally biased region" description="Basic and acidic residues" evidence="7">
    <location>
        <begin position="21"/>
        <end position="35"/>
    </location>
</feature>
<feature type="compositionally biased region" description="Basic and acidic residues" evidence="7">
    <location>
        <begin position="136"/>
        <end position="148"/>
    </location>
</feature>
<dbReference type="GO" id="GO:0030674">
    <property type="term" value="F:protein-macromolecule adaptor activity"/>
    <property type="evidence" value="ECO:0007669"/>
    <property type="project" value="EnsemblFungi"/>
</dbReference>
<feature type="region of interest" description="Disordered" evidence="7">
    <location>
        <begin position="1"/>
        <end position="93"/>
    </location>
</feature>
<evidence type="ECO:0000256" key="7">
    <source>
        <dbReference type="SAM" id="MobiDB-lite"/>
    </source>
</evidence>
<dbReference type="OMA" id="RFWEIEF"/>
<dbReference type="PRINTS" id="PR02103">
    <property type="entry name" value="INPROXISOME1"/>
</dbReference>
<feature type="compositionally biased region" description="Polar residues" evidence="7">
    <location>
        <begin position="1"/>
        <end position="20"/>
    </location>
</feature>
<comment type="function">
    <text evidence="1">Required for peroxisome inheritance.</text>
</comment>
<sequence>MSKLNSQTNITSIPRSTSMHSSRERDGKASLEKPKSSSSALRTLKDTLKFKNSSKSSSKLPKSSSNNELTLANEKIRNNKNQVKRNVKENKQRMSAQRVSLFKYDNVEVMNCFVPVAATRQPSSSESTHSSNSTLRNRDTDTQSEHSLKSSTTIKIKPTSLMAKGPLEIYQILTPNAKSDEKEQTMNYLSIGRKGNLVHPLLPKLQVTRLNGNHDNIGFRFFITFYNPERFWEIEFLPTNEDDPESIEDLRHVIKDFESVISKICQYSSIEEELESSIPDLKKQDSLSENDDLSYLLEDEEEEEDQEGTQETNDGTLLIPKRGNDEVTEAFKNAMRNLVPSWNEINQTSINTLVRNPSNGRERSRTRRMSLYEETTILKDLTNFPNSMGKNTFSKSNKKDNRRSISVFSSYII</sequence>
<dbReference type="HOGENOM" id="CLU_055317_0_0_1"/>
<evidence type="ECO:0000256" key="2">
    <source>
        <dbReference type="ARBA" id="ARBA00004421"/>
    </source>
</evidence>
<dbReference type="EMBL" id="HE576755">
    <property type="protein sequence ID" value="CCC70016.1"/>
    <property type="molecule type" value="Genomic_DNA"/>
</dbReference>
<keyword evidence="9" id="KW-1185">Reference proteome</keyword>
<dbReference type="GO" id="GO:0045033">
    <property type="term" value="P:peroxisome inheritance"/>
    <property type="evidence" value="ECO:0007669"/>
    <property type="project" value="EnsemblFungi"/>
</dbReference>
<dbReference type="KEGG" id="ncs:NCAS_0D04350"/>
<dbReference type="InParanoid" id="G0VEM5"/>
<evidence type="ECO:0000256" key="5">
    <source>
        <dbReference type="ARBA" id="ARBA00023136"/>
    </source>
</evidence>
<dbReference type="RefSeq" id="XP_003676377.1">
    <property type="nucleotide sequence ID" value="XM_003676329.1"/>
</dbReference>
<dbReference type="AlphaFoldDB" id="G0VEM5"/>
<evidence type="ECO:0000313" key="8">
    <source>
        <dbReference type="EMBL" id="CCC70016.1"/>
    </source>
</evidence>
<dbReference type="FunCoup" id="G0VEM5">
    <property type="interactions" value="29"/>
</dbReference>
<dbReference type="STRING" id="1064592.G0VEM5"/>
<accession>G0VEM5</accession>
<feature type="compositionally biased region" description="Acidic residues" evidence="7">
    <location>
        <begin position="299"/>
        <end position="308"/>
    </location>
</feature>
<name>G0VEM5_NAUCA</name>
<dbReference type="Proteomes" id="UP000001640">
    <property type="component" value="Chromosome 4"/>
</dbReference>
<protein>
    <recommendedName>
        <fullName evidence="4">Inheritance of peroxisomes protein 1</fullName>
    </recommendedName>
</protein>
<comment type="similarity">
    <text evidence="3">Belongs to the INP1 family.</text>
</comment>
<feature type="compositionally biased region" description="Low complexity" evidence="7">
    <location>
        <begin position="50"/>
        <end position="67"/>
    </location>
</feature>
<evidence type="ECO:0000256" key="1">
    <source>
        <dbReference type="ARBA" id="ARBA00003594"/>
    </source>
</evidence>
<comment type="subcellular location">
    <subcellularLocation>
        <location evidence="2">Peroxisome membrane</location>
        <topology evidence="2">Peripheral membrane protein</topology>
    </subcellularLocation>
</comment>
<feature type="region of interest" description="Disordered" evidence="7">
    <location>
        <begin position="119"/>
        <end position="154"/>
    </location>
</feature>
<feature type="compositionally biased region" description="Low complexity" evidence="7">
    <location>
        <begin position="123"/>
        <end position="133"/>
    </location>
</feature>
<feature type="region of interest" description="Disordered" evidence="7">
    <location>
        <begin position="299"/>
        <end position="322"/>
    </location>
</feature>
<keyword evidence="6" id="KW-0576">Peroxisome</keyword>
<keyword evidence="5" id="KW-0472">Membrane</keyword>